<dbReference type="Pfam" id="PF13672">
    <property type="entry name" value="PP2C_2"/>
    <property type="match status" value="1"/>
</dbReference>
<dbReference type="InterPro" id="IPR001932">
    <property type="entry name" value="PPM-type_phosphatase-like_dom"/>
</dbReference>
<dbReference type="SMART" id="SM00332">
    <property type="entry name" value="PP2Cc"/>
    <property type="match status" value="1"/>
</dbReference>
<reference evidence="3" key="1">
    <citation type="submission" date="2012-03" db="EMBL/GenBank/DDBJ databases">
        <title>Functional metagenomics reveals considerable lignocellulase gene clusters in the gut microbiome of a wood-feeding higher termite.</title>
        <authorList>
            <person name="Liu N."/>
        </authorList>
    </citation>
    <scope>NUCLEOTIDE SEQUENCE</scope>
</reference>
<accession>A0A806K0F4</accession>
<dbReference type="AlphaFoldDB" id="A0A806K0F4"/>
<dbReference type="CDD" id="cd00143">
    <property type="entry name" value="PP2Cc"/>
    <property type="match status" value="1"/>
</dbReference>
<evidence type="ECO:0000313" key="3">
    <source>
        <dbReference type="EMBL" id="AGS53136.1"/>
    </source>
</evidence>
<dbReference type="PROSITE" id="PS51746">
    <property type="entry name" value="PPM_2"/>
    <property type="match status" value="1"/>
</dbReference>
<dbReference type="InterPro" id="IPR015655">
    <property type="entry name" value="PP2C"/>
</dbReference>
<dbReference type="GO" id="GO:0004722">
    <property type="term" value="F:protein serine/threonine phosphatase activity"/>
    <property type="evidence" value="ECO:0007669"/>
    <property type="project" value="InterPro"/>
</dbReference>
<feature type="domain" description="PPM-type phosphatase" evidence="2">
    <location>
        <begin position="78"/>
        <end position="325"/>
    </location>
</feature>
<organism evidence="3">
    <name type="scientific">uncultured bacterium contig00040</name>
    <dbReference type="NCBI Taxonomy" id="1181528"/>
    <lineage>
        <taxon>Bacteria</taxon>
        <taxon>environmental samples</taxon>
    </lineage>
</organism>
<dbReference type="SMART" id="SM00331">
    <property type="entry name" value="PP2C_SIG"/>
    <property type="match status" value="1"/>
</dbReference>
<dbReference type="InterPro" id="IPR036457">
    <property type="entry name" value="PPM-type-like_dom_sf"/>
</dbReference>
<proteinExistence type="predicted"/>
<dbReference type="SUPFAM" id="SSF81606">
    <property type="entry name" value="PP2C-like"/>
    <property type="match status" value="1"/>
</dbReference>
<dbReference type="EMBL" id="JQ844222">
    <property type="protein sequence ID" value="AGS53136.1"/>
    <property type="molecule type" value="Genomic_DNA"/>
</dbReference>
<protein>
    <recommendedName>
        <fullName evidence="2">PPM-type phosphatase domain-containing protein</fullName>
    </recommendedName>
</protein>
<evidence type="ECO:0000256" key="1">
    <source>
        <dbReference type="SAM" id="MobiDB-lite"/>
    </source>
</evidence>
<feature type="region of interest" description="Disordered" evidence="1">
    <location>
        <begin position="1"/>
        <end position="44"/>
    </location>
</feature>
<evidence type="ECO:0000259" key="2">
    <source>
        <dbReference type="PROSITE" id="PS51746"/>
    </source>
</evidence>
<sequence>MMDMSGNHGQYNDASTKDAWQQATPPQPTYPQGLPPGPAWHDEPQISPALFDEIMSETHTQKTPDPEATVWIDHSKPTVERACAMHIGTRQYQQDAVLLGTGQGDVVFGILCDGMGGLEDGELASRTAIESIAEALREMDPSCNIPSYLISAAILANGAVGAIPSASGKRGESGTTLTVAVITKGRLFWASVGDSRIYILRRGEIMAVTRDHSYSLELNEMVAKGRITAEAAATDPGRDALISYLGVEELELIDFNNNAFALEHGDIVLLCSDGLYRSLSDSDIAGLIARHGDDLEECARVLPLYAFDNSKSGHQDNTSVVLLRYQNGADTTV</sequence>
<dbReference type="PANTHER" id="PTHR47992">
    <property type="entry name" value="PROTEIN PHOSPHATASE"/>
    <property type="match status" value="1"/>
</dbReference>
<name>A0A806K0F4_9BACT</name>
<dbReference type="Gene3D" id="3.60.40.10">
    <property type="entry name" value="PPM-type phosphatase domain"/>
    <property type="match status" value="1"/>
</dbReference>
<feature type="compositionally biased region" description="Pro residues" evidence="1">
    <location>
        <begin position="25"/>
        <end position="38"/>
    </location>
</feature>